<gene>
    <name evidence="1" type="ORF">GCM10007390_11200</name>
</gene>
<name>A0A8J3D222_9BACT</name>
<dbReference type="RefSeq" id="WP_189563348.1">
    <property type="nucleotide sequence ID" value="NZ_BMXF01000001.1"/>
</dbReference>
<evidence type="ECO:0000313" key="2">
    <source>
        <dbReference type="Proteomes" id="UP000598271"/>
    </source>
</evidence>
<comment type="caution">
    <text evidence="1">The sequence shown here is derived from an EMBL/GenBank/DDBJ whole genome shotgun (WGS) entry which is preliminary data.</text>
</comment>
<sequence length="472" mass="52516">MRYLLIGIFGLLFYGVSNAQDSTLSYHARIETALSTAQTPFWLHANQFGTIPVQGSFVAGQVGLSKLSARPGNKQKFFTYSAGIELAAYAGPQSAVFLTDAYVAGWIGPVEVSAGQRKEIVGLVDTTLTSGSFAISGNSRPYPRVQLSIPRFLSLGFTGNFVAFKGSYSDGLLGSSAVKSANTDDVPYTFLHHKSLYVRLGKPAHNVHIYGGFNHQAMWGGDELIYSGGLTDKMAYEYVVLGKSWANSRVGNHFGTIDLGAEWRARDWTFFAYRQNIYEDGSLAKLTNVTDGLNGLRINHYALYYPERLQIRTFLLEFINTKSQGGNIFDITSKNFGRDNYYNHYVYKQGWSYRGRSLGSPAVPSQDLLRPDLPRNDSLFTTDNRILMVNAGITGRFQEFRFLARASISRHFGTYDYIIEPPRTQFSMLMQAEKSIPFANTSIVSLKLATDLGGLYPNSFALMLGWRKEGIL</sequence>
<dbReference type="Gene3D" id="2.40.160.130">
    <property type="entry name" value="Capsule assembly protein Wzi"/>
    <property type="match status" value="1"/>
</dbReference>
<proteinExistence type="predicted"/>
<reference evidence="1 2" key="1">
    <citation type="journal article" date="2014" name="Int. J. Syst. Evol. Microbiol.">
        <title>Complete genome sequence of Corynebacterium casei LMG S-19264T (=DSM 44701T), isolated from a smear-ripened cheese.</title>
        <authorList>
            <consortium name="US DOE Joint Genome Institute (JGI-PGF)"/>
            <person name="Walter F."/>
            <person name="Albersmeier A."/>
            <person name="Kalinowski J."/>
            <person name="Ruckert C."/>
        </authorList>
    </citation>
    <scope>NUCLEOTIDE SEQUENCE [LARGE SCALE GENOMIC DNA]</scope>
    <source>
        <strain evidence="1 2">KCTC 12866</strain>
    </source>
</reference>
<dbReference type="AlphaFoldDB" id="A0A8J3D222"/>
<dbReference type="Proteomes" id="UP000598271">
    <property type="component" value="Unassembled WGS sequence"/>
</dbReference>
<dbReference type="InterPro" id="IPR038636">
    <property type="entry name" value="Wzi_sf"/>
</dbReference>
<keyword evidence="2" id="KW-1185">Reference proteome</keyword>
<organism evidence="1 2">
    <name type="scientific">Persicitalea jodogahamensis</name>
    <dbReference type="NCBI Taxonomy" id="402147"/>
    <lineage>
        <taxon>Bacteria</taxon>
        <taxon>Pseudomonadati</taxon>
        <taxon>Bacteroidota</taxon>
        <taxon>Cytophagia</taxon>
        <taxon>Cytophagales</taxon>
        <taxon>Spirosomataceae</taxon>
        <taxon>Persicitalea</taxon>
    </lineage>
</organism>
<evidence type="ECO:0008006" key="3">
    <source>
        <dbReference type="Google" id="ProtNLM"/>
    </source>
</evidence>
<accession>A0A8J3D222</accession>
<dbReference type="EMBL" id="BMXF01000001">
    <property type="protein sequence ID" value="GHB59299.1"/>
    <property type="molecule type" value="Genomic_DNA"/>
</dbReference>
<protein>
    <recommendedName>
        <fullName evidence="3">Capsule assembly protein Wzi</fullName>
    </recommendedName>
</protein>
<evidence type="ECO:0000313" key="1">
    <source>
        <dbReference type="EMBL" id="GHB59299.1"/>
    </source>
</evidence>